<dbReference type="Proteomes" id="UP000034682">
    <property type="component" value="Unassembled WGS sequence"/>
</dbReference>
<dbReference type="InterPro" id="IPR036138">
    <property type="entry name" value="PBP_dimer_sf"/>
</dbReference>
<proteinExistence type="predicted"/>
<dbReference type="AlphaFoldDB" id="A0A0G1T2L1"/>
<feature type="domain" description="Penicillin-binding protein dimerisation" evidence="3">
    <location>
        <begin position="51"/>
        <end position="167"/>
    </location>
</feature>
<dbReference type="InterPro" id="IPR005311">
    <property type="entry name" value="PBP_dimer"/>
</dbReference>
<sequence>MDGFTKRAWFTAFWITLVFAGVIARVFWLQIVRGDSYATEAIQQQKITQKLKARRGSILAHEKERSVPLAVTKNGWILGIDPRLIDNPKELYVKLTDLGVTALSEEEFTRRASKKDDPYEIIEERVSRETKEKVENAQFPGVYFSPDEWRFYPAGDFASQILGFVDKDGIGKYGL</sequence>
<accession>A0A0G1T2L1</accession>
<dbReference type="Pfam" id="PF03717">
    <property type="entry name" value="PBP_dimer"/>
    <property type="match status" value="1"/>
</dbReference>
<feature type="non-terminal residue" evidence="4">
    <location>
        <position position="175"/>
    </location>
</feature>
<gene>
    <name evidence="4" type="ORF">UY02_C0037G0001</name>
</gene>
<keyword evidence="4" id="KW-0808">Transferase</keyword>
<dbReference type="Gene3D" id="3.90.1310.10">
    <property type="entry name" value="Penicillin-binding protein 2a (Domain 2)"/>
    <property type="match status" value="1"/>
</dbReference>
<reference evidence="4 5" key="1">
    <citation type="journal article" date="2015" name="Nature">
        <title>rRNA introns, odd ribosomes, and small enigmatic genomes across a large radiation of phyla.</title>
        <authorList>
            <person name="Brown C.T."/>
            <person name="Hug L.A."/>
            <person name="Thomas B.C."/>
            <person name="Sharon I."/>
            <person name="Castelle C.J."/>
            <person name="Singh A."/>
            <person name="Wilkins M.J."/>
            <person name="Williams K.H."/>
            <person name="Banfield J.F."/>
        </authorList>
    </citation>
    <scope>NUCLEOTIDE SEQUENCE [LARGE SCALE GENOMIC DNA]</scope>
</reference>
<dbReference type="InterPro" id="IPR050515">
    <property type="entry name" value="Beta-lactam/transpept"/>
</dbReference>
<protein>
    <submittedName>
        <fullName evidence="4">Peptidoglycan glycosyltransferase</fullName>
    </submittedName>
</protein>
<dbReference type="GO" id="GO:0016740">
    <property type="term" value="F:transferase activity"/>
    <property type="evidence" value="ECO:0007669"/>
    <property type="project" value="UniProtKB-KW"/>
</dbReference>
<comment type="caution">
    <text evidence="4">The sequence shown here is derived from an EMBL/GenBank/DDBJ whole genome shotgun (WGS) entry which is preliminary data.</text>
</comment>
<evidence type="ECO:0000313" key="4">
    <source>
        <dbReference type="EMBL" id="KKU75982.1"/>
    </source>
</evidence>
<dbReference type="EMBL" id="LCOK01000037">
    <property type="protein sequence ID" value="KKU75982.1"/>
    <property type="molecule type" value="Genomic_DNA"/>
</dbReference>
<dbReference type="PANTHER" id="PTHR30627">
    <property type="entry name" value="PEPTIDOGLYCAN D,D-TRANSPEPTIDASE"/>
    <property type="match status" value="1"/>
</dbReference>
<evidence type="ECO:0000256" key="1">
    <source>
        <dbReference type="ARBA" id="ARBA00004370"/>
    </source>
</evidence>
<organism evidence="4 5">
    <name type="scientific">Candidatus Giovannonibacteria bacterium GW2011_GWB1_47_6b</name>
    <dbReference type="NCBI Taxonomy" id="1618655"/>
    <lineage>
        <taxon>Bacteria</taxon>
        <taxon>Candidatus Giovannoniibacteriota</taxon>
    </lineage>
</organism>
<dbReference type="PANTHER" id="PTHR30627:SF1">
    <property type="entry name" value="PEPTIDOGLYCAN D,D-TRANSPEPTIDASE FTSI"/>
    <property type="match status" value="1"/>
</dbReference>
<evidence type="ECO:0000256" key="2">
    <source>
        <dbReference type="ARBA" id="ARBA00023136"/>
    </source>
</evidence>
<dbReference type="GO" id="GO:0071555">
    <property type="term" value="P:cell wall organization"/>
    <property type="evidence" value="ECO:0007669"/>
    <property type="project" value="TreeGrafter"/>
</dbReference>
<dbReference type="GO" id="GO:0005886">
    <property type="term" value="C:plasma membrane"/>
    <property type="evidence" value="ECO:0007669"/>
    <property type="project" value="TreeGrafter"/>
</dbReference>
<keyword evidence="2" id="KW-0472">Membrane</keyword>
<name>A0A0G1T2L1_9BACT</name>
<comment type="subcellular location">
    <subcellularLocation>
        <location evidence="1">Membrane</location>
    </subcellularLocation>
</comment>
<dbReference type="SUPFAM" id="SSF56519">
    <property type="entry name" value="Penicillin binding protein dimerisation domain"/>
    <property type="match status" value="1"/>
</dbReference>
<dbReference type="GO" id="GO:0008658">
    <property type="term" value="F:penicillin binding"/>
    <property type="evidence" value="ECO:0007669"/>
    <property type="project" value="InterPro"/>
</dbReference>
<evidence type="ECO:0000313" key="5">
    <source>
        <dbReference type="Proteomes" id="UP000034682"/>
    </source>
</evidence>
<evidence type="ECO:0000259" key="3">
    <source>
        <dbReference type="Pfam" id="PF03717"/>
    </source>
</evidence>